<evidence type="ECO:0008006" key="4">
    <source>
        <dbReference type="Google" id="ProtNLM"/>
    </source>
</evidence>
<organism evidence="2 3">
    <name type="scientific">Microbispora bryophytorum</name>
    <dbReference type="NCBI Taxonomy" id="1460882"/>
    <lineage>
        <taxon>Bacteria</taxon>
        <taxon>Bacillati</taxon>
        <taxon>Actinomycetota</taxon>
        <taxon>Actinomycetes</taxon>
        <taxon>Streptosporangiales</taxon>
        <taxon>Streptosporangiaceae</taxon>
        <taxon>Microbispora</taxon>
    </lineage>
</organism>
<evidence type="ECO:0000256" key="1">
    <source>
        <dbReference type="SAM" id="MobiDB-lite"/>
    </source>
</evidence>
<gene>
    <name evidence="2" type="ORF">GCM10011574_20040</name>
</gene>
<feature type="compositionally biased region" description="Low complexity" evidence="1">
    <location>
        <begin position="458"/>
        <end position="482"/>
    </location>
</feature>
<protein>
    <recommendedName>
        <fullName evidence="4">DUF2398 family protein</fullName>
    </recommendedName>
</protein>
<feature type="compositionally biased region" description="Polar residues" evidence="1">
    <location>
        <begin position="483"/>
        <end position="492"/>
    </location>
</feature>
<dbReference type="InterPro" id="IPR013494">
    <property type="entry name" value="CHP02678"/>
</dbReference>
<accession>A0A8H9GWS7</accession>
<dbReference type="AlphaFoldDB" id="A0A8H9GWS7"/>
<evidence type="ECO:0000313" key="2">
    <source>
        <dbReference type="EMBL" id="GGO06967.1"/>
    </source>
</evidence>
<sequence>MTSPRAGAAAGVSVADLGSYQQAVRRVLTCDLITKERPRPGVLDQVLRWADEMARDFRELLGYTLIATTHHVRLVRHLDVLDETQRSIFSRKGKPFDRRRLAYLCLVLGSFQRSRIEISLADLVRIFTPLANAIDGLGFDPAIGSHKAALVDVLGWLVDRGALRLSDGSLEWWARDTERGDALYDIDHDICAVLFKPARPVQHLTSAAGLVHEPPHSNPARRARRLLVEFPVVYYADVEPQVADALRAPGLAEDLVRFTGLVLEQRAEGVMLADPGGVFTDRPFPGRGNAVSRAAGLLLAKIADLLEDPEHVPEPLPVPALADDQAGLVARMDAGLPRDGIVAQLAWSPSEAEPPSPDDRPAPAQAPFVERSRLQTMTTELYDEFGAASFTTSWQQDPRGLLDAVIGFLADLTLLRPVPGGVLVLPAALRYRNIRAALPTRTSGGQMALVALPEPAAQQDPSGQQGSSGQQDPSGQHGSSGQEVSFTQEEER</sequence>
<dbReference type="Pfam" id="PF09661">
    <property type="entry name" value="DUF2398"/>
    <property type="match status" value="1"/>
</dbReference>
<name>A0A8H9GWS7_9ACTN</name>
<reference evidence="2" key="1">
    <citation type="journal article" date="2014" name="Int. J. Syst. Evol. Microbiol.">
        <title>Complete genome sequence of Corynebacterium casei LMG S-19264T (=DSM 44701T), isolated from a smear-ripened cheese.</title>
        <authorList>
            <consortium name="US DOE Joint Genome Institute (JGI-PGF)"/>
            <person name="Walter F."/>
            <person name="Albersmeier A."/>
            <person name="Kalinowski J."/>
            <person name="Ruckert C."/>
        </authorList>
    </citation>
    <scope>NUCLEOTIDE SEQUENCE</scope>
    <source>
        <strain evidence="2">CGMCC 4.7138</strain>
    </source>
</reference>
<dbReference type="OrthoDB" id="188354at2"/>
<reference evidence="2" key="2">
    <citation type="submission" date="2020-09" db="EMBL/GenBank/DDBJ databases">
        <authorList>
            <person name="Sun Q."/>
            <person name="Zhou Y."/>
        </authorList>
    </citation>
    <scope>NUCLEOTIDE SEQUENCE</scope>
    <source>
        <strain evidence="2">CGMCC 4.7138</strain>
    </source>
</reference>
<dbReference type="EMBL" id="BMMN01000003">
    <property type="protein sequence ID" value="GGO06967.1"/>
    <property type="molecule type" value="Genomic_DNA"/>
</dbReference>
<dbReference type="RefSeq" id="WP_142574898.1">
    <property type="nucleotide sequence ID" value="NZ_BMMN01000003.1"/>
</dbReference>
<dbReference type="Proteomes" id="UP000653480">
    <property type="component" value="Unassembled WGS sequence"/>
</dbReference>
<evidence type="ECO:0000313" key="3">
    <source>
        <dbReference type="Proteomes" id="UP000653480"/>
    </source>
</evidence>
<feature type="region of interest" description="Disordered" evidence="1">
    <location>
        <begin position="452"/>
        <end position="492"/>
    </location>
</feature>
<keyword evidence="3" id="KW-1185">Reference proteome</keyword>
<proteinExistence type="predicted"/>
<comment type="caution">
    <text evidence="2">The sequence shown here is derived from an EMBL/GenBank/DDBJ whole genome shotgun (WGS) entry which is preliminary data.</text>
</comment>